<dbReference type="AlphaFoldDB" id="A0A1W1X744"/>
<evidence type="ECO:0000256" key="2">
    <source>
        <dbReference type="ARBA" id="ARBA00023315"/>
    </source>
</evidence>
<keyword evidence="2" id="KW-0012">Acyltransferase</keyword>
<dbReference type="Gene3D" id="3.40.630.30">
    <property type="match status" value="1"/>
</dbReference>
<reference evidence="4 5" key="1">
    <citation type="submission" date="2017-04" db="EMBL/GenBank/DDBJ databases">
        <authorList>
            <person name="Afonso C.L."/>
            <person name="Miller P.J."/>
            <person name="Scott M.A."/>
            <person name="Spackman E."/>
            <person name="Goraichik I."/>
            <person name="Dimitrov K.M."/>
            <person name="Suarez D.L."/>
            <person name="Swayne D.E."/>
        </authorList>
    </citation>
    <scope>NUCLEOTIDE SEQUENCE [LARGE SCALE GENOMIC DNA]</scope>
    <source>
        <strain evidence="4 5">DSM 12555</strain>
    </source>
</reference>
<dbReference type="SUPFAM" id="SSF55729">
    <property type="entry name" value="Acyl-CoA N-acyltransferases (Nat)"/>
    <property type="match status" value="1"/>
</dbReference>
<keyword evidence="5" id="KW-1185">Reference proteome</keyword>
<dbReference type="RefSeq" id="WP_084114119.1">
    <property type="nucleotide sequence ID" value="NZ_FWXH01000002.1"/>
</dbReference>
<feature type="domain" description="N-acetyltransferase" evidence="3">
    <location>
        <begin position="4"/>
        <end position="144"/>
    </location>
</feature>
<evidence type="ECO:0000259" key="3">
    <source>
        <dbReference type="PROSITE" id="PS51186"/>
    </source>
</evidence>
<dbReference type="InterPro" id="IPR051556">
    <property type="entry name" value="N-term/lysine_N-AcTrnsfr"/>
</dbReference>
<dbReference type="GO" id="GO:0016747">
    <property type="term" value="F:acyltransferase activity, transferring groups other than amino-acyl groups"/>
    <property type="evidence" value="ECO:0007669"/>
    <property type="project" value="InterPro"/>
</dbReference>
<evidence type="ECO:0000313" key="4">
    <source>
        <dbReference type="EMBL" id="SMC19680.1"/>
    </source>
</evidence>
<dbReference type="OrthoDB" id="360261at2"/>
<sequence length="144" mass="17039">MENIKIREMKVDDFKDVYLLNKELGYEYQEEKVKDRIKFILTNTKDVIFVMELKDKIIGYIHGSAYELLYSDSLINILGFVVKEAYRNIGIGNKLIQYLEDWASVKGYSAIRLSSSINRLDAHKFYEKHGYINDKNQKRFIKLL</sequence>
<dbReference type="STRING" id="1121291.SAMN02745134_00901"/>
<evidence type="ECO:0000313" key="5">
    <source>
        <dbReference type="Proteomes" id="UP000192468"/>
    </source>
</evidence>
<evidence type="ECO:0000256" key="1">
    <source>
        <dbReference type="ARBA" id="ARBA00022679"/>
    </source>
</evidence>
<gene>
    <name evidence="4" type="ORF">SAMN02745134_00901</name>
</gene>
<proteinExistence type="predicted"/>
<dbReference type="Pfam" id="PF00583">
    <property type="entry name" value="Acetyltransf_1"/>
    <property type="match status" value="1"/>
</dbReference>
<name>A0A1W1X744_9CLOT</name>
<dbReference type="PANTHER" id="PTHR42919:SF8">
    <property type="entry name" value="N-ALPHA-ACETYLTRANSFERASE 50"/>
    <property type="match status" value="1"/>
</dbReference>
<accession>A0A1W1X744</accession>
<protein>
    <submittedName>
        <fullName evidence="4">Predicted N-acetyltransferase YhbS</fullName>
    </submittedName>
</protein>
<dbReference type="PROSITE" id="PS51186">
    <property type="entry name" value="GNAT"/>
    <property type="match status" value="1"/>
</dbReference>
<dbReference type="PANTHER" id="PTHR42919">
    <property type="entry name" value="N-ALPHA-ACETYLTRANSFERASE"/>
    <property type="match status" value="1"/>
</dbReference>
<dbReference type="CDD" id="cd04301">
    <property type="entry name" value="NAT_SF"/>
    <property type="match status" value="1"/>
</dbReference>
<dbReference type="InterPro" id="IPR000182">
    <property type="entry name" value="GNAT_dom"/>
</dbReference>
<organism evidence="4 5">
    <name type="scientific">Clostridium acidisoli DSM 12555</name>
    <dbReference type="NCBI Taxonomy" id="1121291"/>
    <lineage>
        <taxon>Bacteria</taxon>
        <taxon>Bacillati</taxon>
        <taxon>Bacillota</taxon>
        <taxon>Clostridia</taxon>
        <taxon>Eubacteriales</taxon>
        <taxon>Clostridiaceae</taxon>
        <taxon>Clostridium</taxon>
    </lineage>
</organism>
<dbReference type="Proteomes" id="UP000192468">
    <property type="component" value="Unassembled WGS sequence"/>
</dbReference>
<dbReference type="InterPro" id="IPR016181">
    <property type="entry name" value="Acyl_CoA_acyltransferase"/>
</dbReference>
<dbReference type="EMBL" id="FWXH01000002">
    <property type="protein sequence ID" value="SMC19680.1"/>
    <property type="molecule type" value="Genomic_DNA"/>
</dbReference>
<keyword evidence="1 4" id="KW-0808">Transferase</keyword>